<dbReference type="InterPro" id="IPR012094">
    <property type="entry name" value="tRNA_Ile_lys_synt"/>
</dbReference>
<dbReference type="GO" id="GO:0032267">
    <property type="term" value="F:tRNA(Ile)-lysidine synthase activity"/>
    <property type="evidence" value="ECO:0007669"/>
    <property type="project" value="UniProtKB-EC"/>
</dbReference>
<comment type="function">
    <text evidence="8">Ligates lysine onto the cytidine present at position 34 of the AUA codon-specific tRNA(Ile) that contains the anticodon CAU, in an ATP-dependent manner. Cytidine is converted to lysidine, thus changing the amino acid specificity of the tRNA from methionine to isoleucine.</text>
</comment>
<dbReference type="SMART" id="SM00977">
    <property type="entry name" value="TilS_C"/>
    <property type="match status" value="1"/>
</dbReference>
<accession>A0A511QA00</accession>
<evidence type="ECO:0000313" key="11">
    <source>
        <dbReference type="Proteomes" id="UP000321922"/>
    </source>
</evidence>
<comment type="subcellular location">
    <subcellularLocation>
        <location evidence="1 8">Cytoplasm</location>
    </subcellularLocation>
</comment>
<dbReference type="GO" id="GO:0005524">
    <property type="term" value="F:ATP binding"/>
    <property type="evidence" value="ECO:0007669"/>
    <property type="project" value="UniProtKB-UniRule"/>
</dbReference>
<comment type="domain">
    <text evidence="8">The N-terminal region contains the highly conserved SGGXDS motif, predicted to be a P-loop motif involved in ATP binding.</text>
</comment>
<evidence type="ECO:0000256" key="4">
    <source>
        <dbReference type="ARBA" id="ARBA00022694"/>
    </source>
</evidence>
<keyword evidence="6 8" id="KW-0067">ATP-binding</keyword>
<dbReference type="OrthoDB" id="9807403at2"/>
<evidence type="ECO:0000256" key="1">
    <source>
        <dbReference type="ARBA" id="ARBA00004496"/>
    </source>
</evidence>
<keyword evidence="11" id="KW-1185">Reference proteome</keyword>
<dbReference type="NCBIfam" id="TIGR02433">
    <property type="entry name" value="lysidine_TilS_C"/>
    <property type="match status" value="1"/>
</dbReference>
<dbReference type="PANTHER" id="PTHR43033:SF1">
    <property type="entry name" value="TRNA(ILE)-LYSIDINE SYNTHASE-RELATED"/>
    <property type="match status" value="1"/>
</dbReference>
<dbReference type="SUPFAM" id="SSF52402">
    <property type="entry name" value="Adenine nucleotide alpha hydrolases-like"/>
    <property type="match status" value="1"/>
</dbReference>
<dbReference type="Gene3D" id="3.40.50.620">
    <property type="entry name" value="HUPs"/>
    <property type="match status" value="1"/>
</dbReference>
<dbReference type="GO" id="GO:0005737">
    <property type="term" value="C:cytoplasm"/>
    <property type="evidence" value="ECO:0007669"/>
    <property type="project" value="UniProtKB-SubCell"/>
</dbReference>
<dbReference type="InterPro" id="IPR015262">
    <property type="entry name" value="tRNA_Ile_lys_synt_subst-bd"/>
</dbReference>
<dbReference type="Pfam" id="PF11734">
    <property type="entry name" value="TilS_C"/>
    <property type="match status" value="1"/>
</dbReference>
<evidence type="ECO:0000256" key="2">
    <source>
        <dbReference type="ARBA" id="ARBA00022490"/>
    </source>
</evidence>
<organism evidence="10 11">
    <name type="scientific">Vibrio sagamiensis NBRC 104589</name>
    <dbReference type="NCBI Taxonomy" id="1219064"/>
    <lineage>
        <taxon>Bacteria</taxon>
        <taxon>Pseudomonadati</taxon>
        <taxon>Pseudomonadota</taxon>
        <taxon>Gammaproteobacteria</taxon>
        <taxon>Vibrionales</taxon>
        <taxon>Vibrionaceae</taxon>
        <taxon>Vibrio</taxon>
    </lineage>
</organism>
<dbReference type="AlphaFoldDB" id="A0A511QA00"/>
<dbReference type="Proteomes" id="UP000321922">
    <property type="component" value="Unassembled WGS sequence"/>
</dbReference>
<keyword evidence="3 8" id="KW-0436">Ligase</keyword>
<dbReference type="SUPFAM" id="SSF82829">
    <property type="entry name" value="MesJ substrate recognition domain-like"/>
    <property type="match status" value="1"/>
</dbReference>
<dbReference type="SUPFAM" id="SSF56037">
    <property type="entry name" value="PheT/TilS domain"/>
    <property type="match status" value="1"/>
</dbReference>
<sequence>MESLYQHFAHVLERHYQSRVSHCSNGKLVLAFSGGIDSRVLLELLRHYQHTHSVPCQAVYVHHGLSDNADVWADKCLHWSKQAGIPCMIEYVNLDIHSGESIELLARQARYKALQQYIEQGDILLTGQHADDQVETLLLALKRGSGPKGLSSMPESMPFAKGSLVRPLLTIQRQHIEKFAQQFCLEWVEDESNQDTRYDRNFLRHRVIPQLVQRWPSFHQAVQRSAHLCAEQEQLLDELLDSAFQQAIHPDGSLCLSILSTHSALVRLRLIRMWLSMMEVMMPSRIQLGLIWSEVALAQQDANPKLQLKQGEIRRFQNRLYWLGPRTDLTDWYASLQLDIPLLLPGSLGELLFSSTSEQANLILPAEPDLLKVTFNPEGLSAHPTTRSRGRKLKKLFQEYHIPSWQRRQLPIVMYQGQVVAVAGLFVDRAFSGHQCELIWHQSDSVRLINES</sequence>
<dbReference type="HAMAP" id="MF_01161">
    <property type="entry name" value="tRNA_Ile_lys_synt"/>
    <property type="match status" value="1"/>
</dbReference>
<gene>
    <name evidence="8 10" type="primary">tilS</name>
    <name evidence="10" type="ORF">VSA01S_01980</name>
</gene>
<dbReference type="GO" id="GO:0006400">
    <property type="term" value="P:tRNA modification"/>
    <property type="evidence" value="ECO:0007669"/>
    <property type="project" value="UniProtKB-UniRule"/>
</dbReference>
<keyword evidence="4 8" id="KW-0819">tRNA processing</keyword>
<dbReference type="InterPro" id="IPR011063">
    <property type="entry name" value="TilS/TtcA_N"/>
</dbReference>
<dbReference type="InterPro" id="IPR012796">
    <property type="entry name" value="Lysidine-tRNA-synth_C"/>
</dbReference>
<dbReference type="PANTHER" id="PTHR43033">
    <property type="entry name" value="TRNA(ILE)-LYSIDINE SYNTHASE-RELATED"/>
    <property type="match status" value="1"/>
</dbReference>
<keyword evidence="2 8" id="KW-0963">Cytoplasm</keyword>
<dbReference type="EC" id="6.3.4.19" evidence="8"/>
<feature type="domain" description="Lysidine-tRNA(Ile) synthetase C-terminal" evidence="9">
    <location>
        <begin position="371"/>
        <end position="440"/>
    </location>
</feature>
<dbReference type="CDD" id="cd01992">
    <property type="entry name" value="TilS_N"/>
    <property type="match status" value="1"/>
</dbReference>
<evidence type="ECO:0000256" key="5">
    <source>
        <dbReference type="ARBA" id="ARBA00022741"/>
    </source>
</evidence>
<name>A0A511QA00_9VIBR</name>
<proteinExistence type="inferred from homology"/>
<evidence type="ECO:0000256" key="8">
    <source>
        <dbReference type="HAMAP-Rule" id="MF_01161"/>
    </source>
</evidence>
<comment type="similarity">
    <text evidence="8">Belongs to the tRNA(Ile)-lysidine synthase family.</text>
</comment>
<comment type="caution">
    <text evidence="10">The sequence shown here is derived from an EMBL/GenBank/DDBJ whole genome shotgun (WGS) entry which is preliminary data.</text>
</comment>
<dbReference type="NCBIfam" id="TIGR02432">
    <property type="entry name" value="lysidine_TilS_N"/>
    <property type="match status" value="1"/>
</dbReference>
<dbReference type="EMBL" id="BJXJ01000001">
    <property type="protein sequence ID" value="GEM74086.1"/>
    <property type="molecule type" value="Genomic_DNA"/>
</dbReference>
<dbReference type="Pfam" id="PF09179">
    <property type="entry name" value="TilS"/>
    <property type="match status" value="1"/>
</dbReference>
<keyword evidence="5 8" id="KW-0547">Nucleotide-binding</keyword>
<dbReference type="Pfam" id="PF01171">
    <property type="entry name" value="ATP_bind_3"/>
    <property type="match status" value="1"/>
</dbReference>
<evidence type="ECO:0000256" key="6">
    <source>
        <dbReference type="ARBA" id="ARBA00022840"/>
    </source>
</evidence>
<dbReference type="InterPro" id="IPR014729">
    <property type="entry name" value="Rossmann-like_a/b/a_fold"/>
</dbReference>
<dbReference type="RefSeq" id="WP_039979571.1">
    <property type="nucleotide sequence ID" value="NZ_BAOJ01000017.1"/>
</dbReference>
<reference evidence="10 11" key="1">
    <citation type="submission" date="2019-07" db="EMBL/GenBank/DDBJ databases">
        <title>Whole genome shotgun sequence of Vibrio sagamiensis NBRC 104589.</title>
        <authorList>
            <person name="Hosoyama A."/>
            <person name="Uohara A."/>
            <person name="Ohji S."/>
            <person name="Ichikawa N."/>
        </authorList>
    </citation>
    <scope>NUCLEOTIDE SEQUENCE [LARGE SCALE GENOMIC DNA]</scope>
    <source>
        <strain evidence="10 11">NBRC 104589</strain>
    </source>
</reference>
<evidence type="ECO:0000259" key="9">
    <source>
        <dbReference type="SMART" id="SM00977"/>
    </source>
</evidence>
<protein>
    <recommendedName>
        <fullName evidence="8">tRNA(Ile)-lysidine synthase</fullName>
        <ecNumber evidence="8">6.3.4.19</ecNumber>
    </recommendedName>
    <alternativeName>
        <fullName evidence="8">tRNA(Ile)-2-lysyl-cytidine synthase</fullName>
    </alternativeName>
    <alternativeName>
        <fullName evidence="8">tRNA(Ile)-lysidine synthetase</fullName>
    </alternativeName>
</protein>
<dbReference type="InterPro" id="IPR012795">
    <property type="entry name" value="tRNA_Ile_lys_synt_N"/>
</dbReference>
<evidence type="ECO:0000256" key="3">
    <source>
        <dbReference type="ARBA" id="ARBA00022598"/>
    </source>
</evidence>
<comment type="catalytic activity">
    <reaction evidence="7 8">
        <text>cytidine(34) in tRNA(Ile2) + L-lysine + ATP = lysidine(34) in tRNA(Ile2) + AMP + diphosphate + H(+)</text>
        <dbReference type="Rhea" id="RHEA:43744"/>
        <dbReference type="Rhea" id="RHEA-COMP:10625"/>
        <dbReference type="Rhea" id="RHEA-COMP:10670"/>
        <dbReference type="ChEBI" id="CHEBI:15378"/>
        <dbReference type="ChEBI" id="CHEBI:30616"/>
        <dbReference type="ChEBI" id="CHEBI:32551"/>
        <dbReference type="ChEBI" id="CHEBI:33019"/>
        <dbReference type="ChEBI" id="CHEBI:82748"/>
        <dbReference type="ChEBI" id="CHEBI:83665"/>
        <dbReference type="ChEBI" id="CHEBI:456215"/>
        <dbReference type="EC" id="6.3.4.19"/>
    </reaction>
</comment>
<evidence type="ECO:0000313" key="10">
    <source>
        <dbReference type="EMBL" id="GEM74086.1"/>
    </source>
</evidence>
<evidence type="ECO:0000256" key="7">
    <source>
        <dbReference type="ARBA" id="ARBA00048539"/>
    </source>
</evidence>
<feature type="binding site" evidence="8">
    <location>
        <begin position="33"/>
        <end position="38"/>
    </location>
    <ligand>
        <name>ATP</name>
        <dbReference type="ChEBI" id="CHEBI:30616"/>
    </ligand>
</feature>
<dbReference type="Gene3D" id="1.20.59.20">
    <property type="match status" value="1"/>
</dbReference>